<evidence type="ECO:0000256" key="8">
    <source>
        <dbReference type="SAM" id="MobiDB-lite"/>
    </source>
</evidence>
<dbReference type="PANTHER" id="PTHR37984:SF5">
    <property type="entry name" value="PROTEIN NYNRIN-LIKE"/>
    <property type="match status" value="1"/>
</dbReference>
<evidence type="ECO:0000256" key="2">
    <source>
        <dbReference type="ARBA" id="ARBA00022679"/>
    </source>
</evidence>
<keyword evidence="4" id="KW-0540">Nuclease</keyword>
<feature type="domain" description="Integrase catalytic" evidence="9">
    <location>
        <begin position="326"/>
        <end position="504"/>
    </location>
</feature>
<feature type="compositionally biased region" description="Pro residues" evidence="8">
    <location>
        <begin position="668"/>
        <end position="680"/>
    </location>
</feature>
<protein>
    <recommendedName>
        <fullName evidence="1">RNA-directed DNA polymerase</fullName>
        <ecNumber evidence="1">2.7.7.49</ecNumber>
    </recommendedName>
</protein>
<evidence type="ECO:0000256" key="4">
    <source>
        <dbReference type="ARBA" id="ARBA00022722"/>
    </source>
</evidence>
<keyword evidence="2" id="KW-0808">Transferase</keyword>
<evidence type="ECO:0000256" key="5">
    <source>
        <dbReference type="ARBA" id="ARBA00022759"/>
    </source>
</evidence>
<dbReference type="EMBL" id="JARBHB010000010">
    <property type="protein sequence ID" value="KAJ8873893.1"/>
    <property type="molecule type" value="Genomic_DNA"/>
</dbReference>
<evidence type="ECO:0000313" key="11">
    <source>
        <dbReference type="Proteomes" id="UP001159363"/>
    </source>
</evidence>
<dbReference type="InterPro" id="IPR050951">
    <property type="entry name" value="Retrovirus_Pol_polyprotein"/>
</dbReference>
<dbReference type="InterPro" id="IPR036397">
    <property type="entry name" value="RNaseH_sf"/>
</dbReference>
<evidence type="ECO:0000256" key="1">
    <source>
        <dbReference type="ARBA" id="ARBA00012493"/>
    </source>
</evidence>
<evidence type="ECO:0000256" key="3">
    <source>
        <dbReference type="ARBA" id="ARBA00022695"/>
    </source>
</evidence>
<dbReference type="InterPro" id="IPR043502">
    <property type="entry name" value="DNA/RNA_pol_sf"/>
</dbReference>
<keyword evidence="3" id="KW-0548">Nucleotidyltransferase</keyword>
<evidence type="ECO:0000259" key="9">
    <source>
        <dbReference type="PROSITE" id="PS50994"/>
    </source>
</evidence>
<dbReference type="PROSITE" id="PS50994">
    <property type="entry name" value="INTEGRASE"/>
    <property type="match status" value="1"/>
</dbReference>
<comment type="caution">
    <text evidence="10">The sequence shown here is derived from an EMBL/GenBank/DDBJ whole genome shotgun (WGS) entry which is preliminary data.</text>
</comment>
<dbReference type="Gene3D" id="3.30.420.10">
    <property type="entry name" value="Ribonuclease H-like superfamily/Ribonuclease H"/>
    <property type="match status" value="1"/>
</dbReference>
<keyword evidence="7" id="KW-0695">RNA-directed DNA polymerase</keyword>
<feature type="region of interest" description="Disordered" evidence="8">
    <location>
        <begin position="607"/>
        <end position="687"/>
    </location>
</feature>
<accession>A0ABQ9GPH3</accession>
<reference evidence="10 11" key="1">
    <citation type="submission" date="2023-02" db="EMBL/GenBank/DDBJ databases">
        <title>LHISI_Scaffold_Assembly.</title>
        <authorList>
            <person name="Stuart O.P."/>
            <person name="Cleave R."/>
            <person name="Magrath M.J.L."/>
            <person name="Mikheyev A.S."/>
        </authorList>
    </citation>
    <scope>NUCLEOTIDE SEQUENCE [LARGE SCALE GENOMIC DNA]</scope>
    <source>
        <strain evidence="10">Daus_M_001</strain>
        <tissue evidence="10">Leg muscle</tissue>
    </source>
</reference>
<dbReference type="Pfam" id="PF17917">
    <property type="entry name" value="RT_RNaseH"/>
    <property type="match status" value="1"/>
</dbReference>
<gene>
    <name evidence="10" type="ORF">PR048_024729</name>
</gene>
<dbReference type="Pfam" id="PF00665">
    <property type="entry name" value="rve"/>
    <property type="match status" value="1"/>
</dbReference>
<sequence>MASTVTVKRTELDLQEAVNHLASRLEGIVRENSDLKRQVASTPINLNGDRSDLSSTAPMRVRSFTLLPTTPVFSGKLEDNRTGCKCLSENEQLAFVKLRLAGEALDFVALVNVAKQNLRLGNKLYSLGQCTDGATSRVKDCRMGSLVNGEEHPVAYASRQLNKAETNYSITERELLAVVWMTDHAALKWMMGLKDPRSRLMSWSLQLSEHVYKIQHRPGRKHGNAGCMSRQVCLIEASAEENMSAEQQNEEECQLFRQQSKFVEQDGLLFRETRLGLRLVVPRSQQVEILKECHDFVYAGHQGKKKTTNCKVAERFWWKNRKQSVDHHLPESERHFQRLGLDIVGPMPKTASGNRYILTIIDHFSRYLVMKPLPDETAETVARTFVFDWIFKFGVPDSIITYQGTNYVSELMTQLCQLLRVKKLRTTPGHPQRNGRTERVHRMIANMISHYVSSRHDDWDVYLLYVCAYFTFVQHTIANTQLSRYEVVHGMKMSTPYEHLIVPPAVGNDHAGELARKLRDVWKSVKQRNHSAFLQQAAQYNRKAVNRQYKVGDLVYRSNPVLKKTQVKKFQQDWKGPYPVIEVCLSVTLKLQLSFCSVSVHVNRVKPYTGPATLPASATDDQDRSRGRPCKLPPASPPVKKKPGPSATTTPDPASARTHRKIAKFSPPNSPSTPVRPPIPYNLHRHQ</sequence>
<dbReference type="InterPro" id="IPR001584">
    <property type="entry name" value="Integrase_cat-core"/>
</dbReference>
<keyword evidence="6" id="KW-0378">Hydrolase</keyword>
<keyword evidence="11" id="KW-1185">Reference proteome</keyword>
<organism evidence="10 11">
    <name type="scientific">Dryococelus australis</name>
    <dbReference type="NCBI Taxonomy" id="614101"/>
    <lineage>
        <taxon>Eukaryota</taxon>
        <taxon>Metazoa</taxon>
        <taxon>Ecdysozoa</taxon>
        <taxon>Arthropoda</taxon>
        <taxon>Hexapoda</taxon>
        <taxon>Insecta</taxon>
        <taxon>Pterygota</taxon>
        <taxon>Neoptera</taxon>
        <taxon>Polyneoptera</taxon>
        <taxon>Phasmatodea</taxon>
        <taxon>Verophasmatodea</taxon>
        <taxon>Anareolatae</taxon>
        <taxon>Phasmatidae</taxon>
        <taxon>Eurycanthinae</taxon>
        <taxon>Dryococelus</taxon>
    </lineage>
</organism>
<dbReference type="Gene3D" id="1.10.340.70">
    <property type="match status" value="1"/>
</dbReference>
<dbReference type="InterPro" id="IPR041373">
    <property type="entry name" value="RT_RNaseH"/>
</dbReference>
<keyword evidence="5" id="KW-0255">Endonuclease</keyword>
<evidence type="ECO:0000313" key="10">
    <source>
        <dbReference type="EMBL" id="KAJ8873893.1"/>
    </source>
</evidence>
<evidence type="ECO:0000256" key="6">
    <source>
        <dbReference type="ARBA" id="ARBA00022801"/>
    </source>
</evidence>
<dbReference type="InterPro" id="IPR041588">
    <property type="entry name" value="Integrase_H2C2"/>
</dbReference>
<dbReference type="InterPro" id="IPR012337">
    <property type="entry name" value="RNaseH-like_sf"/>
</dbReference>
<proteinExistence type="predicted"/>
<evidence type="ECO:0000256" key="7">
    <source>
        <dbReference type="ARBA" id="ARBA00022918"/>
    </source>
</evidence>
<name>A0ABQ9GPH3_9NEOP</name>
<dbReference type="CDD" id="cd09274">
    <property type="entry name" value="RNase_HI_RT_Ty3"/>
    <property type="match status" value="1"/>
</dbReference>
<dbReference type="PANTHER" id="PTHR37984">
    <property type="entry name" value="PROTEIN CBG26694"/>
    <property type="match status" value="1"/>
</dbReference>
<dbReference type="SUPFAM" id="SSF53098">
    <property type="entry name" value="Ribonuclease H-like"/>
    <property type="match status" value="1"/>
</dbReference>
<dbReference type="Pfam" id="PF17921">
    <property type="entry name" value="Integrase_H2C2"/>
    <property type="match status" value="1"/>
</dbReference>
<dbReference type="SUPFAM" id="SSF56672">
    <property type="entry name" value="DNA/RNA polymerases"/>
    <property type="match status" value="1"/>
</dbReference>
<dbReference type="EC" id="2.7.7.49" evidence="1"/>
<dbReference type="Proteomes" id="UP001159363">
    <property type="component" value="Chromosome 9"/>
</dbReference>